<evidence type="ECO:0000259" key="7">
    <source>
        <dbReference type="PROSITE" id="PS50600"/>
    </source>
</evidence>
<protein>
    <recommendedName>
        <fullName evidence="7">Ubiquitin-like protease family profile domain-containing protein</fullName>
    </recommendedName>
</protein>
<feature type="domain" description="Ubiquitin-like protease family profile" evidence="7">
    <location>
        <begin position="325"/>
        <end position="497"/>
    </location>
</feature>
<evidence type="ECO:0000256" key="3">
    <source>
        <dbReference type="ARBA" id="ARBA00022786"/>
    </source>
</evidence>
<dbReference type="PROSITE" id="PS50600">
    <property type="entry name" value="ULP_PROTEASE"/>
    <property type="match status" value="1"/>
</dbReference>
<keyword evidence="5" id="KW-0788">Thiol protease</keyword>
<accession>A0ABC8RKT1</accession>
<proteinExistence type="inferred from homology"/>
<evidence type="ECO:0000313" key="10">
    <source>
        <dbReference type="Proteomes" id="UP001642360"/>
    </source>
</evidence>
<dbReference type="AlphaFoldDB" id="A0ABC8RKT1"/>
<dbReference type="PANTHER" id="PTHR12606">
    <property type="entry name" value="SENTRIN/SUMO-SPECIFIC PROTEASE"/>
    <property type="match status" value="1"/>
</dbReference>
<dbReference type="GO" id="GO:0006508">
    <property type="term" value="P:proteolysis"/>
    <property type="evidence" value="ECO:0007669"/>
    <property type="project" value="UniProtKB-KW"/>
</dbReference>
<keyword evidence="10" id="KW-1185">Reference proteome</keyword>
<dbReference type="InterPro" id="IPR038765">
    <property type="entry name" value="Papain-like_cys_pep_sf"/>
</dbReference>
<evidence type="ECO:0000256" key="1">
    <source>
        <dbReference type="ARBA" id="ARBA00005234"/>
    </source>
</evidence>
<evidence type="ECO:0000313" key="8">
    <source>
        <dbReference type="EMBL" id="CAK9145578.1"/>
    </source>
</evidence>
<dbReference type="GO" id="GO:0019783">
    <property type="term" value="F:ubiquitin-like protein peptidase activity"/>
    <property type="evidence" value="ECO:0007669"/>
    <property type="project" value="UniProtKB-ARBA"/>
</dbReference>
<dbReference type="GO" id="GO:0016926">
    <property type="term" value="P:protein desumoylation"/>
    <property type="evidence" value="ECO:0007669"/>
    <property type="project" value="UniProtKB-ARBA"/>
</dbReference>
<reference evidence="8 10" key="1">
    <citation type="submission" date="2024-02" db="EMBL/GenBank/DDBJ databases">
        <authorList>
            <person name="Vignale AGUSTIN F."/>
            <person name="Sosa J E."/>
            <person name="Modenutti C."/>
        </authorList>
    </citation>
    <scope>NUCLEOTIDE SEQUENCE [LARGE SCALE GENOMIC DNA]</scope>
</reference>
<keyword evidence="4" id="KW-0378">Hydrolase</keyword>
<dbReference type="EMBL" id="CAUOFW020005425">
    <property type="protein sequence ID" value="CAK9170078.1"/>
    <property type="molecule type" value="Genomic_DNA"/>
</dbReference>
<organism evidence="8 10">
    <name type="scientific">Ilex paraguariensis</name>
    <name type="common">yerba mate</name>
    <dbReference type="NCBI Taxonomy" id="185542"/>
    <lineage>
        <taxon>Eukaryota</taxon>
        <taxon>Viridiplantae</taxon>
        <taxon>Streptophyta</taxon>
        <taxon>Embryophyta</taxon>
        <taxon>Tracheophyta</taxon>
        <taxon>Spermatophyta</taxon>
        <taxon>Magnoliopsida</taxon>
        <taxon>eudicotyledons</taxon>
        <taxon>Gunneridae</taxon>
        <taxon>Pentapetalae</taxon>
        <taxon>asterids</taxon>
        <taxon>campanulids</taxon>
        <taxon>Aquifoliales</taxon>
        <taxon>Aquifoliaceae</taxon>
        <taxon>Ilex</taxon>
    </lineage>
</organism>
<evidence type="ECO:0000256" key="4">
    <source>
        <dbReference type="ARBA" id="ARBA00022801"/>
    </source>
</evidence>
<keyword evidence="2" id="KW-0645">Protease</keyword>
<dbReference type="Gene3D" id="3.40.395.10">
    <property type="entry name" value="Adenoviral Proteinase, Chain A"/>
    <property type="match status" value="1"/>
</dbReference>
<evidence type="ECO:0000313" key="9">
    <source>
        <dbReference type="EMBL" id="CAK9170078.1"/>
    </source>
</evidence>
<comment type="similarity">
    <text evidence="1">Belongs to the peptidase C48 family.</text>
</comment>
<dbReference type="GO" id="GO:0008234">
    <property type="term" value="F:cysteine-type peptidase activity"/>
    <property type="evidence" value="ECO:0007669"/>
    <property type="project" value="UniProtKB-KW"/>
</dbReference>
<evidence type="ECO:0000256" key="2">
    <source>
        <dbReference type="ARBA" id="ARBA00022670"/>
    </source>
</evidence>
<gene>
    <name evidence="8" type="ORF">ILEXP_LOCUS13398</name>
    <name evidence="9" type="ORF">ILEXP_LOCUS39566</name>
</gene>
<dbReference type="SUPFAM" id="SSF54001">
    <property type="entry name" value="Cysteine proteinases"/>
    <property type="match status" value="1"/>
</dbReference>
<evidence type="ECO:0000256" key="6">
    <source>
        <dbReference type="SAM" id="MobiDB-lite"/>
    </source>
</evidence>
<evidence type="ECO:0000256" key="5">
    <source>
        <dbReference type="ARBA" id="ARBA00022807"/>
    </source>
</evidence>
<dbReference type="Pfam" id="PF02902">
    <property type="entry name" value="Peptidase_C48"/>
    <property type="match status" value="1"/>
</dbReference>
<keyword evidence="3" id="KW-0833">Ubl conjugation pathway</keyword>
<sequence length="527" mass="61069">MGARTSNRKRGDDYFTWNYKSPYLKPPNFDSHDNHVSKKPRFSSSKCRSPDEPFSSKSTASRIHQYPESTTGFRREVHAPVRALKFGSTANSRPSAVGVGQREIVADRDRNVRESEYEKTRKSTLDSLRYFKIDKEVIEVDSGTVDDGDDIKEAIGVDSGTVDDGDDDKLVMEVDNETIEEDDDEVSEIENLEDGREGSSLFSEKSSKETSGVVGISPKLEGDCARKMLDSLSLNKGLADVPLYKKLLYSMRRMDPKFNSLQVEIELKWKRFQTLQLFWHPKKPEEDIVTEPFVPLTKEEEADVDRALSNSNRRKVLVNHENSNIEITGEVLQCLRPGAWLNDEVINLYLELLKEREKREPKRFLKCHFFNTFFYKKLIGGRAGYDFKAVRRWTTQRKLGYYLLECDKIFVPIHKEIHWCLAVINKKDEKFQYLDSLGGLDTHVMTVLAKYFVDEVKDKGGNDIDVSSWKQEFVKDLPEQKNGFDCGMFMIKYADFYSRSVRLCFNQENMPYFRRRTAKEILRLKAE</sequence>
<name>A0ABC8RKT1_9AQUA</name>
<dbReference type="PANTHER" id="PTHR12606:SF1">
    <property type="entry name" value="UBIQUITIN-LIKE-SPECIFIC PROTEASE 1A"/>
    <property type="match status" value="1"/>
</dbReference>
<dbReference type="Proteomes" id="UP001642360">
    <property type="component" value="Unassembled WGS sequence"/>
</dbReference>
<dbReference type="EMBL" id="CAUOFW020001502">
    <property type="protein sequence ID" value="CAK9145578.1"/>
    <property type="molecule type" value="Genomic_DNA"/>
</dbReference>
<feature type="region of interest" description="Disordered" evidence="6">
    <location>
        <begin position="23"/>
        <end position="74"/>
    </location>
</feature>
<dbReference type="FunFam" id="3.40.395.10:FF:000005">
    <property type="entry name" value="Ubiquitin-like-specific protease ESD4"/>
    <property type="match status" value="1"/>
</dbReference>
<comment type="caution">
    <text evidence="8">The sequence shown here is derived from an EMBL/GenBank/DDBJ whole genome shotgun (WGS) entry which is preliminary data.</text>
</comment>
<feature type="compositionally biased region" description="Polar residues" evidence="6">
    <location>
        <begin position="55"/>
        <end position="72"/>
    </location>
</feature>
<dbReference type="InterPro" id="IPR003653">
    <property type="entry name" value="Peptidase_C48_C"/>
</dbReference>